<keyword evidence="2" id="KW-1133">Transmembrane helix</keyword>
<evidence type="ECO:0000313" key="5">
    <source>
        <dbReference type="Proteomes" id="UP000299102"/>
    </source>
</evidence>
<feature type="transmembrane region" description="Helical" evidence="2">
    <location>
        <begin position="146"/>
        <end position="162"/>
    </location>
</feature>
<evidence type="ECO:0000313" key="4">
    <source>
        <dbReference type="EMBL" id="GBP24874.1"/>
    </source>
</evidence>
<comment type="caution">
    <text evidence="4">The sequence shown here is derived from an EMBL/GenBank/DDBJ whole genome shotgun (WGS) entry which is preliminary data.</text>
</comment>
<feature type="region of interest" description="Disordered" evidence="1">
    <location>
        <begin position="1"/>
        <end position="20"/>
    </location>
</feature>
<protein>
    <submittedName>
        <fullName evidence="4">Sphingolipid delta(4)-desaturase DES1</fullName>
    </submittedName>
</protein>
<dbReference type="AlphaFoldDB" id="A0A4C1UG30"/>
<dbReference type="PANTHER" id="PTHR12879">
    <property type="entry name" value="SPHINGOLIPID DELTA 4 DESATURASE/C-4 HYDROXYLASE PROTEIN DES2"/>
    <property type="match status" value="1"/>
</dbReference>
<dbReference type="EMBL" id="BGZK01000166">
    <property type="protein sequence ID" value="GBP24874.1"/>
    <property type="molecule type" value="Genomic_DNA"/>
</dbReference>
<dbReference type="Pfam" id="PF00487">
    <property type="entry name" value="FA_desaturase"/>
    <property type="match status" value="1"/>
</dbReference>
<organism evidence="4 5">
    <name type="scientific">Eumeta variegata</name>
    <name type="common">Bagworm moth</name>
    <name type="synonym">Eumeta japonica</name>
    <dbReference type="NCBI Taxonomy" id="151549"/>
    <lineage>
        <taxon>Eukaryota</taxon>
        <taxon>Metazoa</taxon>
        <taxon>Ecdysozoa</taxon>
        <taxon>Arthropoda</taxon>
        <taxon>Hexapoda</taxon>
        <taxon>Insecta</taxon>
        <taxon>Pterygota</taxon>
        <taxon>Neoptera</taxon>
        <taxon>Endopterygota</taxon>
        <taxon>Lepidoptera</taxon>
        <taxon>Glossata</taxon>
        <taxon>Ditrysia</taxon>
        <taxon>Tineoidea</taxon>
        <taxon>Psychidae</taxon>
        <taxon>Oiketicinae</taxon>
        <taxon>Eumeta</taxon>
    </lineage>
</organism>
<sequence>MTDSMDTDTERPGTSGTGRQSCLISDLAMILDSSSDDESQKTPAINNPDVRIRIRIRGCEPLKIRIRIRIRGSIHEIAHNLAFGHGRPLHNRLLGFFANLPLGIPLSISFKKYHLEHHRYQGDEVLDIDLPTLIEARMFCTTGGKLLWLALQPLMLVMRPLLVRPQPATPLEVVNLVIQLLFDAVIVKLFGNFYKSGFVKHNSAFHVLGWTALAYLVLGTLMSTGLHPIADGQGRLCRPKSYPPIGLLPVLGKTVERMLVGRLQWHIMPKL</sequence>
<dbReference type="OrthoDB" id="200948at2759"/>
<dbReference type="GO" id="GO:0016020">
    <property type="term" value="C:membrane"/>
    <property type="evidence" value="ECO:0007669"/>
    <property type="project" value="GOC"/>
</dbReference>
<reference evidence="4 5" key="1">
    <citation type="journal article" date="2019" name="Commun. Biol.">
        <title>The bagworm genome reveals a unique fibroin gene that provides high tensile strength.</title>
        <authorList>
            <person name="Kono N."/>
            <person name="Nakamura H."/>
            <person name="Ohtoshi R."/>
            <person name="Tomita M."/>
            <person name="Numata K."/>
            <person name="Arakawa K."/>
        </authorList>
    </citation>
    <scope>NUCLEOTIDE SEQUENCE [LARGE SCALE GENOMIC DNA]</scope>
</reference>
<dbReference type="STRING" id="151549.A0A4C1UG30"/>
<gene>
    <name evidence="4" type="primary">DEGS1</name>
    <name evidence="4" type="ORF">EVAR_14208_1</name>
</gene>
<dbReference type="GO" id="GO:0042284">
    <property type="term" value="F:sphingolipid delta-4 desaturase activity"/>
    <property type="evidence" value="ECO:0007669"/>
    <property type="project" value="TreeGrafter"/>
</dbReference>
<keyword evidence="5" id="KW-1185">Reference proteome</keyword>
<keyword evidence="2" id="KW-0812">Transmembrane</keyword>
<dbReference type="GO" id="GO:0046513">
    <property type="term" value="P:ceramide biosynthetic process"/>
    <property type="evidence" value="ECO:0007669"/>
    <property type="project" value="TreeGrafter"/>
</dbReference>
<feature type="transmembrane region" description="Helical" evidence="2">
    <location>
        <begin position="203"/>
        <end position="222"/>
    </location>
</feature>
<name>A0A4C1UG30_EUMVA</name>
<accession>A0A4C1UG30</accession>
<feature type="domain" description="Fatty acid desaturase" evidence="3">
    <location>
        <begin position="74"/>
        <end position="221"/>
    </location>
</feature>
<dbReference type="InterPro" id="IPR005804">
    <property type="entry name" value="FA_desaturase_dom"/>
</dbReference>
<feature type="transmembrane region" description="Helical" evidence="2">
    <location>
        <begin position="174"/>
        <end position="191"/>
    </location>
</feature>
<evidence type="ECO:0000259" key="3">
    <source>
        <dbReference type="Pfam" id="PF00487"/>
    </source>
</evidence>
<dbReference type="Proteomes" id="UP000299102">
    <property type="component" value="Unassembled WGS sequence"/>
</dbReference>
<evidence type="ECO:0000256" key="2">
    <source>
        <dbReference type="SAM" id="Phobius"/>
    </source>
</evidence>
<evidence type="ECO:0000256" key="1">
    <source>
        <dbReference type="SAM" id="MobiDB-lite"/>
    </source>
</evidence>
<proteinExistence type="predicted"/>
<dbReference type="PANTHER" id="PTHR12879:SF8">
    <property type="entry name" value="SPHINGOLIPID DELTA(4)-DESATURASE DES1"/>
    <property type="match status" value="1"/>
</dbReference>
<keyword evidence="2" id="KW-0472">Membrane</keyword>